<dbReference type="PRINTS" id="PR00315">
    <property type="entry name" value="ELONGATNFCT"/>
</dbReference>
<dbReference type="Pfam" id="PF00009">
    <property type="entry name" value="GTP_EFTU"/>
    <property type="match status" value="1"/>
</dbReference>
<dbReference type="InterPro" id="IPR009000">
    <property type="entry name" value="Transl_B-barrel_sf"/>
</dbReference>
<evidence type="ECO:0000256" key="7">
    <source>
        <dbReference type="NCBIfam" id="TIGR00503"/>
    </source>
</evidence>
<sequence length="535" mass="58426">MMLTSPDPTSTSPRVLAEATRRRTFAVISHPDAGKSTLTEALALHARLVDKAGATHGKASRAASLSDWGEVERERGISITSTALRFDYHDVVVNLLDTPGHSDFSEDTFRVLTAVDFAVMLVDAAKGMEAQTRKLFDACRRLGLPVVTVINKWDRPGLEALELFDDIQEATGRTPVAVNWPVGYAGEFRGLLEPGASTYLRHEVVASGARLAREEIVDGATDSGLGEELWHEAVEGAGVAAELNGTFEAQPFLDGEQTPVLFAAAAGNIGVRYLLDFLLHRAPAPRPRPDEAGVARPLDAEFSGYVFKIQAGMNPAHRDQVAFVRVNSGVFSRGMELRHAQSGRPVSSKYAHHLVGRSRATVDESWPGDVVGFVNTTGLHVGDTIHEGSRVVFPGMPRFDPERFRVARSLDTARHKRFTKGLAQLEEEGAIQLLRDSNGSPGGPVLAAVGELQFEVVYERMRREFGVEIALDPPMPYSLSRPFARSEVSTIASISGVEVLFRPSGEPVALFPDRWRLSRVQEKHPDVFPERVSRG</sequence>
<dbReference type="NCBIfam" id="TIGR00503">
    <property type="entry name" value="prfC"/>
    <property type="match status" value="1"/>
</dbReference>
<evidence type="ECO:0000313" key="9">
    <source>
        <dbReference type="EMBL" id="MFC5297474.1"/>
    </source>
</evidence>
<accession>A0ABW0FER0</accession>
<dbReference type="InterPro" id="IPR005225">
    <property type="entry name" value="Small_GTP-bd"/>
</dbReference>
<dbReference type="RefSeq" id="WP_343925140.1">
    <property type="nucleotide sequence ID" value="NZ_BAAAIR010000044.1"/>
</dbReference>
<dbReference type="GeneID" id="303298173"/>
<evidence type="ECO:0000256" key="5">
    <source>
        <dbReference type="ARBA" id="ARBA00022917"/>
    </source>
</evidence>
<dbReference type="SUPFAM" id="SSF54980">
    <property type="entry name" value="EF-G C-terminal domain-like"/>
    <property type="match status" value="1"/>
</dbReference>
<dbReference type="InterPro" id="IPR038467">
    <property type="entry name" value="RF3_dom_3_sf"/>
</dbReference>
<evidence type="ECO:0000256" key="1">
    <source>
        <dbReference type="ARBA" id="ARBA00004496"/>
    </source>
</evidence>
<dbReference type="Pfam" id="PF16658">
    <property type="entry name" value="RF3_C"/>
    <property type="match status" value="1"/>
</dbReference>
<dbReference type="InterPro" id="IPR004548">
    <property type="entry name" value="PrfC"/>
</dbReference>
<dbReference type="EMBL" id="JBHSLN010000021">
    <property type="protein sequence ID" value="MFC5297474.1"/>
    <property type="molecule type" value="Genomic_DNA"/>
</dbReference>
<keyword evidence="3" id="KW-0963">Cytoplasm</keyword>
<dbReference type="PROSITE" id="PS00301">
    <property type="entry name" value="G_TR_1"/>
    <property type="match status" value="1"/>
</dbReference>
<evidence type="ECO:0000256" key="3">
    <source>
        <dbReference type="ARBA" id="ARBA00022490"/>
    </source>
</evidence>
<dbReference type="InterPro" id="IPR035647">
    <property type="entry name" value="EFG_III/V"/>
</dbReference>
<gene>
    <name evidence="9" type="ORF">ACFPK8_08120</name>
</gene>
<dbReference type="InterPro" id="IPR053905">
    <property type="entry name" value="EF-G-like_DII"/>
</dbReference>
<dbReference type="InterPro" id="IPR031157">
    <property type="entry name" value="G_TR_CS"/>
</dbReference>
<comment type="similarity">
    <text evidence="2">Belongs to the TRAFAC class translation factor GTPase superfamily. Classic translation factor GTPase family. PrfC subfamily.</text>
</comment>
<dbReference type="SUPFAM" id="SSF50447">
    <property type="entry name" value="Translation proteins"/>
    <property type="match status" value="1"/>
</dbReference>
<dbReference type="NCBIfam" id="TIGR00231">
    <property type="entry name" value="small_GTP"/>
    <property type="match status" value="1"/>
</dbReference>
<evidence type="ECO:0000313" key="10">
    <source>
        <dbReference type="Proteomes" id="UP001595937"/>
    </source>
</evidence>
<dbReference type="Gene3D" id="3.40.50.300">
    <property type="entry name" value="P-loop containing nucleotide triphosphate hydrolases"/>
    <property type="match status" value="1"/>
</dbReference>
<dbReference type="InterPro" id="IPR027417">
    <property type="entry name" value="P-loop_NTPase"/>
</dbReference>
<dbReference type="NCBIfam" id="NF001964">
    <property type="entry name" value="PRK00741.1"/>
    <property type="match status" value="1"/>
</dbReference>
<dbReference type="Proteomes" id="UP001595937">
    <property type="component" value="Unassembled WGS sequence"/>
</dbReference>
<dbReference type="PANTHER" id="PTHR43556:SF2">
    <property type="entry name" value="PEPTIDE CHAIN RELEASE FACTOR RF3"/>
    <property type="match status" value="1"/>
</dbReference>
<organism evidence="9 10">
    <name type="scientific">Brachybacterium tyrofermentans</name>
    <dbReference type="NCBI Taxonomy" id="47848"/>
    <lineage>
        <taxon>Bacteria</taxon>
        <taxon>Bacillati</taxon>
        <taxon>Actinomycetota</taxon>
        <taxon>Actinomycetes</taxon>
        <taxon>Micrococcales</taxon>
        <taxon>Dermabacteraceae</taxon>
        <taxon>Brachybacterium</taxon>
    </lineage>
</organism>
<evidence type="ECO:0000256" key="2">
    <source>
        <dbReference type="ARBA" id="ARBA00009978"/>
    </source>
</evidence>
<evidence type="ECO:0000259" key="8">
    <source>
        <dbReference type="PROSITE" id="PS51722"/>
    </source>
</evidence>
<dbReference type="Gene3D" id="2.40.30.10">
    <property type="entry name" value="Translation factors"/>
    <property type="match status" value="1"/>
</dbReference>
<keyword evidence="6" id="KW-0342">GTP-binding</keyword>
<keyword evidence="4" id="KW-0547">Nucleotide-binding</keyword>
<comment type="caution">
    <text evidence="9">The sequence shown here is derived from an EMBL/GenBank/DDBJ whole genome shotgun (WGS) entry which is preliminary data.</text>
</comment>
<name>A0ABW0FER0_9MICO</name>
<proteinExistence type="inferred from homology"/>
<evidence type="ECO:0000256" key="4">
    <source>
        <dbReference type="ARBA" id="ARBA00022741"/>
    </source>
</evidence>
<reference evidence="10" key="1">
    <citation type="journal article" date="2019" name="Int. J. Syst. Evol. Microbiol.">
        <title>The Global Catalogue of Microorganisms (GCM) 10K type strain sequencing project: providing services to taxonomists for standard genome sequencing and annotation.</title>
        <authorList>
            <consortium name="The Broad Institute Genomics Platform"/>
            <consortium name="The Broad Institute Genome Sequencing Center for Infectious Disease"/>
            <person name="Wu L."/>
            <person name="Ma J."/>
        </authorList>
    </citation>
    <scope>NUCLEOTIDE SEQUENCE [LARGE SCALE GENOMIC DNA]</scope>
    <source>
        <strain evidence="10">CGMCC 1.16455</strain>
    </source>
</reference>
<dbReference type="PANTHER" id="PTHR43556">
    <property type="entry name" value="PEPTIDE CHAIN RELEASE FACTOR RF3"/>
    <property type="match status" value="1"/>
</dbReference>
<dbReference type="Pfam" id="PF22042">
    <property type="entry name" value="EF-G_D2"/>
    <property type="match status" value="1"/>
</dbReference>
<comment type="subcellular location">
    <subcellularLocation>
        <location evidence="1">Cytoplasm</location>
    </subcellularLocation>
</comment>
<protein>
    <recommendedName>
        <fullName evidence="7">Peptide chain release factor 3</fullName>
    </recommendedName>
</protein>
<dbReference type="InterPro" id="IPR000795">
    <property type="entry name" value="T_Tr_GTP-bd_dom"/>
</dbReference>
<keyword evidence="5" id="KW-0648">Protein biosynthesis</keyword>
<dbReference type="PROSITE" id="PS51722">
    <property type="entry name" value="G_TR_2"/>
    <property type="match status" value="1"/>
</dbReference>
<dbReference type="Gene3D" id="3.30.70.3280">
    <property type="entry name" value="Peptide chain release factor 3, domain III"/>
    <property type="match status" value="1"/>
</dbReference>
<feature type="domain" description="Tr-type G" evidence="8">
    <location>
        <begin position="20"/>
        <end position="286"/>
    </location>
</feature>
<dbReference type="InterPro" id="IPR032090">
    <property type="entry name" value="RF3_C"/>
</dbReference>
<evidence type="ECO:0000256" key="6">
    <source>
        <dbReference type="ARBA" id="ARBA00023134"/>
    </source>
</evidence>
<keyword evidence="10" id="KW-1185">Reference proteome</keyword>
<dbReference type="SUPFAM" id="SSF52540">
    <property type="entry name" value="P-loop containing nucleoside triphosphate hydrolases"/>
    <property type="match status" value="1"/>
</dbReference>